<dbReference type="AlphaFoldDB" id="A0A9W8CH63"/>
<dbReference type="EMBL" id="JANBOH010000233">
    <property type="protein sequence ID" value="KAJ1643663.1"/>
    <property type="molecule type" value="Genomic_DNA"/>
</dbReference>
<dbReference type="InterPro" id="IPR016163">
    <property type="entry name" value="Ald_DH_C"/>
</dbReference>
<dbReference type="EC" id="1.2.1.41" evidence="2"/>
<comment type="similarity">
    <text evidence="9">Belongs to the gamma-glutamyl phosphate reductase family.</text>
</comment>
<dbReference type="GO" id="GO:0050661">
    <property type="term" value="F:NADP binding"/>
    <property type="evidence" value="ECO:0007669"/>
    <property type="project" value="InterPro"/>
</dbReference>
<dbReference type="PIRSF" id="PIRSF000151">
    <property type="entry name" value="GPR"/>
    <property type="match status" value="1"/>
</dbReference>
<dbReference type="Gene3D" id="3.40.605.10">
    <property type="entry name" value="Aldehyde Dehydrogenase, Chain A, domain 1"/>
    <property type="match status" value="1"/>
</dbReference>
<gene>
    <name evidence="13" type="primary">PRO2</name>
    <name evidence="13" type="ORF">LPJ64_004593</name>
</gene>
<evidence type="ECO:0000256" key="5">
    <source>
        <dbReference type="ARBA" id="ARBA00022857"/>
    </source>
</evidence>
<dbReference type="Proteomes" id="UP001145021">
    <property type="component" value="Unassembled WGS sequence"/>
</dbReference>
<dbReference type="PANTHER" id="PTHR11063">
    <property type="entry name" value="GLUTAMATE SEMIALDEHYDE DEHYDROGENASE"/>
    <property type="match status" value="1"/>
</dbReference>
<comment type="pathway">
    <text evidence="1">Amino-acid biosynthesis; L-proline biosynthesis; L-glutamate 5-semialdehyde from L-glutamate: step 2/2.</text>
</comment>
<dbReference type="InterPro" id="IPR016161">
    <property type="entry name" value="Ald_DH/histidinol_DH"/>
</dbReference>
<keyword evidence="14" id="KW-1185">Reference proteome</keyword>
<dbReference type="Pfam" id="PF00171">
    <property type="entry name" value="Aldedh"/>
    <property type="match status" value="1"/>
</dbReference>
<keyword evidence="6 13" id="KW-0560">Oxidoreductase</keyword>
<evidence type="ECO:0000313" key="14">
    <source>
        <dbReference type="Proteomes" id="UP001145021"/>
    </source>
</evidence>
<proteinExistence type="inferred from homology"/>
<dbReference type="InterPro" id="IPR000965">
    <property type="entry name" value="GPR_dom"/>
</dbReference>
<comment type="function">
    <text evidence="8">Catalyzes the NADPH dependent reduction of L-gamma-glutamyl 5-phosphate into L-glutamate 5-semialdehyde and phosphate. The product spontaneously undergoes cyclization to form 1-pyrroline-5-carboxylate.</text>
</comment>
<name>A0A9W8CH63_9FUNG</name>
<evidence type="ECO:0000256" key="9">
    <source>
        <dbReference type="ARBA" id="ARBA00060997"/>
    </source>
</evidence>
<comment type="caution">
    <text evidence="13">The sequence shown here is derived from an EMBL/GenBank/DDBJ whole genome shotgun (WGS) entry which is preliminary data.</text>
</comment>
<dbReference type="PANTHER" id="PTHR11063:SF8">
    <property type="entry name" value="DELTA-1-PYRROLINE-5-CARBOXYLATE SYNTHASE"/>
    <property type="match status" value="1"/>
</dbReference>
<dbReference type="NCBIfam" id="TIGR00407">
    <property type="entry name" value="proA"/>
    <property type="match status" value="1"/>
</dbReference>
<evidence type="ECO:0000256" key="6">
    <source>
        <dbReference type="ARBA" id="ARBA00023002"/>
    </source>
</evidence>
<evidence type="ECO:0000256" key="8">
    <source>
        <dbReference type="ARBA" id="ARBA00059423"/>
    </source>
</evidence>
<dbReference type="Gene3D" id="3.40.309.10">
    <property type="entry name" value="Aldehyde Dehydrogenase, Chain A, domain 2"/>
    <property type="match status" value="1"/>
</dbReference>
<reference evidence="13" key="1">
    <citation type="submission" date="2022-07" db="EMBL/GenBank/DDBJ databases">
        <title>Phylogenomic reconstructions and comparative analyses of Kickxellomycotina fungi.</title>
        <authorList>
            <person name="Reynolds N.K."/>
            <person name="Stajich J.E."/>
            <person name="Barry K."/>
            <person name="Grigoriev I.V."/>
            <person name="Crous P."/>
            <person name="Smith M.E."/>
        </authorList>
    </citation>
    <scope>NUCLEOTIDE SEQUENCE</scope>
    <source>
        <strain evidence="13">NBRC 105413</strain>
    </source>
</reference>
<keyword evidence="3" id="KW-0028">Amino-acid biosynthesis</keyword>
<comment type="catalytic activity">
    <reaction evidence="7">
        <text>L-glutamate 5-semialdehyde + phosphate + NADP(+) = L-glutamyl 5-phosphate + NADPH + H(+)</text>
        <dbReference type="Rhea" id="RHEA:19541"/>
        <dbReference type="ChEBI" id="CHEBI:15378"/>
        <dbReference type="ChEBI" id="CHEBI:43474"/>
        <dbReference type="ChEBI" id="CHEBI:57783"/>
        <dbReference type="ChEBI" id="CHEBI:58066"/>
        <dbReference type="ChEBI" id="CHEBI:58274"/>
        <dbReference type="ChEBI" id="CHEBI:58349"/>
        <dbReference type="EC" id="1.2.1.41"/>
    </reaction>
</comment>
<evidence type="ECO:0000256" key="10">
    <source>
        <dbReference type="ARBA" id="ARBA00075718"/>
    </source>
</evidence>
<dbReference type="SUPFAM" id="SSF53720">
    <property type="entry name" value="ALDH-like"/>
    <property type="match status" value="1"/>
</dbReference>
<evidence type="ECO:0000259" key="12">
    <source>
        <dbReference type="Pfam" id="PF00171"/>
    </source>
</evidence>
<dbReference type="InterPro" id="IPR015590">
    <property type="entry name" value="Aldehyde_DH_dom"/>
</dbReference>
<dbReference type="InterPro" id="IPR016162">
    <property type="entry name" value="Ald_DH_N"/>
</dbReference>
<dbReference type="HAMAP" id="MF_00412">
    <property type="entry name" value="ProA"/>
    <property type="match status" value="1"/>
</dbReference>
<dbReference type="GO" id="GO:0004350">
    <property type="term" value="F:glutamate-5-semialdehyde dehydrogenase activity"/>
    <property type="evidence" value="ECO:0007669"/>
    <property type="project" value="UniProtKB-EC"/>
</dbReference>
<evidence type="ECO:0000256" key="7">
    <source>
        <dbReference type="ARBA" id="ARBA00049024"/>
    </source>
</evidence>
<dbReference type="GO" id="GO:0008652">
    <property type="term" value="P:amino acid biosynthetic process"/>
    <property type="evidence" value="ECO:0007669"/>
    <property type="project" value="UniProtKB-KW"/>
</dbReference>
<keyword evidence="5" id="KW-0521">NADP</keyword>
<evidence type="ECO:0000256" key="11">
    <source>
        <dbReference type="ARBA" id="ARBA00077451"/>
    </source>
</evidence>
<feature type="domain" description="Aldehyde dehydrogenase" evidence="12">
    <location>
        <begin position="3"/>
        <end position="290"/>
    </location>
</feature>
<dbReference type="FunFam" id="3.40.309.10:FF:000006">
    <property type="entry name" value="Gamma-glutamyl phosphate reductase"/>
    <property type="match status" value="1"/>
</dbReference>
<sequence>MTAEQVARAAREASNMLQTITSAQKSEVLRRIKQVLAERREQIVEANREDKEAAKKEVDAGNLSSSLFNRLDIDGKGGEKYSTLLQGVDDVDRISDPIGQVTLARKLDEDLDLYRVVCPVGVCLVIFEARPEVVVNIACLAIKSGNAAILKGGKEATRTNKALAEAIQYAIATTETKGGQTKFPEKAVQVVSTRDEISGLLDMDRYVDLVIPRGSKSLVQYIQNNTRIPVLGHADGICSTYLDEPADVKKAVHAVVDAKTSYPAACNSTETLLVHKNVLSTVFVEVAHALLKAGVRLHADERSLKAIEAAGITKGEGGEALASLVSKATDDDFGHEYTDMDLAIRVVDTMDEAIDHINALGSKHTDAIITEDRKNAEWFMRRVDAAGVYWNASTRFADGFRYGFGTEIGVSTNKTHARGPAGLEGLTIYKYYLFGNGQATADYGVGSGKRGFMHKDIVLDGDVRNKFVI</sequence>
<keyword evidence="4" id="KW-0641">Proline biosynthesis</keyword>
<evidence type="ECO:0000256" key="3">
    <source>
        <dbReference type="ARBA" id="ARBA00022605"/>
    </source>
</evidence>
<evidence type="ECO:0000256" key="4">
    <source>
        <dbReference type="ARBA" id="ARBA00022650"/>
    </source>
</evidence>
<accession>A0A9W8CH63</accession>
<dbReference type="NCBIfam" id="NF001221">
    <property type="entry name" value="PRK00197.1"/>
    <property type="match status" value="1"/>
</dbReference>
<evidence type="ECO:0000256" key="2">
    <source>
        <dbReference type="ARBA" id="ARBA00013002"/>
    </source>
</evidence>
<protein>
    <recommendedName>
        <fullName evidence="2">glutamate-5-semialdehyde dehydrogenase</fullName>
        <ecNumber evidence="2">1.2.1.41</ecNumber>
    </recommendedName>
    <alternativeName>
        <fullName evidence="11">Glutamate-5-semialdehyde dehydrogenase</fullName>
    </alternativeName>
    <alternativeName>
        <fullName evidence="10">Glutamyl-gamma-semialdehyde dehydrogenase</fullName>
    </alternativeName>
</protein>
<evidence type="ECO:0000256" key="1">
    <source>
        <dbReference type="ARBA" id="ARBA00004985"/>
    </source>
</evidence>
<organism evidence="13 14">
    <name type="scientific">Coemansia asiatica</name>
    <dbReference type="NCBI Taxonomy" id="1052880"/>
    <lineage>
        <taxon>Eukaryota</taxon>
        <taxon>Fungi</taxon>
        <taxon>Fungi incertae sedis</taxon>
        <taxon>Zoopagomycota</taxon>
        <taxon>Kickxellomycotina</taxon>
        <taxon>Kickxellomycetes</taxon>
        <taxon>Kickxellales</taxon>
        <taxon>Kickxellaceae</taxon>
        <taxon>Coemansia</taxon>
    </lineage>
</organism>
<dbReference type="InterPro" id="IPR012134">
    <property type="entry name" value="Glu-5-SA_DH"/>
</dbReference>
<evidence type="ECO:0000313" key="13">
    <source>
        <dbReference type="EMBL" id="KAJ1643663.1"/>
    </source>
</evidence>
<dbReference type="CDD" id="cd07079">
    <property type="entry name" value="ALDH_F18-19_ProA-GPR"/>
    <property type="match status" value="1"/>
</dbReference>